<dbReference type="GO" id="GO:0016757">
    <property type="term" value="F:glycosyltransferase activity"/>
    <property type="evidence" value="ECO:0007669"/>
    <property type="project" value="UniProtKB-KW"/>
</dbReference>
<name>A0A5Q2FC09_9ACTN</name>
<accession>A0A5Q2FC09</accession>
<keyword evidence="6" id="KW-1185">Reference proteome</keyword>
<evidence type="ECO:0000313" key="5">
    <source>
        <dbReference type="EMBL" id="QGF24590.1"/>
    </source>
</evidence>
<dbReference type="Gene3D" id="3.40.50.2000">
    <property type="entry name" value="Glycogen Phosphorylase B"/>
    <property type="match status" value="2"/>
</dbReference>
<feature type="domain" description="Glycosyl transferase family 1" evidence="3">
    <location>
        <begin position="205"/>
        <end position="378"/>
    </location>
</feature>
<dbReference type="PANTHER" id="PTHR12526:SF635">
    <property type="entry name" value="GLYCOSYL TRANSFERASE GROUP 1"/>
    <property type="match status" value="1"/>
</dbReference>
<dbReference type="RefSeq" id="WP_153573119.1">
    <property type="nucleotide sequence ID" value="NZ_CP045725.1"/>
</dbReference>
<feature type="domain" description="Glycosyltransferase subfamily 4-like N-terminal" evidence="4">
    <location>
        <begin position="22"/>
        <end position="200"/>
    </location>
</feature>
<evidence type="ECO:0000259" key="3">
    <source>
        <dbReference type="Pfam" id="PF00534"/>
    </source>
</evidence>
<evidence type="ECO:0000259" key="4">
    <source>
        <dbReference type="Pfam" id="PF13439"/>
    </source>
</evidence>
<dbReference type="AlphaFoldDB" id="A0A5Q2FC09"/>
<reference evidence="5 6" key="1">
    <citation type="submission" date="2019-10" db="EMBL/GenBank/DDBJ databases">
        <title>Genomic analysis of Raineyella sp. CBA3103.</title>
        <authorList>
            <person name="Roh S.W."/>
        </authorList>
    </citation>
    <scope>NUCLEOTIDE SEQUENCE [LARGE SCALE GENOMIC DNA]</scope>
    <source>
        <strain evidence="5 6">CBA3103</strain>
    </source>
</reference>
<organism evidence="5 6">
    <name type="scientific">Raineyella fluvialis</name>
    <dbReference type="NCBI Taxonomy" id="2662261"/>
    <lineage>
        <taxon>Bacteria</taxon>
        <taxon>Bacillati</taxon>
        <taxon>Actinomycetota</taxon>
        <taxon>Actinomycetes</taxon>
        <taxon>Propionibacteriales</taxon>
        <taxon>Propionibacteriaceae</taxon>
        <taxon>Raineyella</taxon>
    </lineage>
</organism>
<evidence type="ECO:0000313" key="6">
    <source>
        <dbReference type="Proteomes" id="UP000386847"/>
    </source>
</evidence>
<gene>
    <name evidence="5" type="ORF">Rai3103_14195</name>
</gene>
<dbReference type="EMBL" id="CP045725">
    <property type="protein sequence ID" value="QGF24590.1"/>
    <property type="molecule type" value="Genomic_DNA"/>
</dbReference>
<dbReference type="Pfam" id="PF13439">
    <property type="entry name" value="Glyco_transf_4"/>
    <property type="match status" value="1"/>
</dbReference>
<evidence type="ECO:0000256" key="2">
    <source>
        <dbReference type="ARBA" id="ARBA00022679"/>
    </source>
</evidence>
<sequence>MRIAMISEHASPLAAIGGVDAGGQNVHVAELSAALGRRGHRVVVYTRRDDPALPTRVQAMPNVTVVHVDAGPARHIPKDDLLEFMPALARGVAADWRRKPPAVVHAHFWMSGVAALEAARLSGPRVPLRVLETFHALGTVKRRHQGAADTSPSERLWLEPGVARQVDRIVATCPDEVRELTAMGADPARISIAPCGVDLSEFAAQGPAEPTDRRRIAVIGRLVPRKGVDLSFQALRSLIDQGVGDVELQVVGGSAGPGGLQEDPEARRLQDLADELGVSDHVVFRGQLSREQMPALLRSCTAVACTPWYEPFGIVPLEAMACGVPAVVAQVGGLQDSVVDGVTGIHVPPRDPEALAAALRRLLEDPATCRELGAAGRARVEAGYSWDHVAALTEAAYLDALAQSSVPPAAPDFSLSTEVAS</sequence>
<keyword evidence="1" id="KW-0328">Glycosyltransferase</keyword>
<dbReference type="PANTHER" id="PTHR12526">
    <property type="entry name" value="GLYCOSYLTRANSFERASE"/>
    <property type="match status" value="1"/>
</dbReference>
<dbReference type="KEGG" id="rain:Rai3103_14195"/>
<dbReference type="Pfam" id="PF00534">
    <property type="entry name" value="Glycos_transf_1"/>
    <property type="match status" value="1"/>
</dbReference>
<dbReference type="Proteomes" id="UP000386847">
    <property type="component" value="Chromosome"/>
</dbReference>
<dbReference type="SUPFAM" id="SSF53756">
    <property type="entry name" value="UDP-Glycosyltransferase/glycogen phosphorylase"/>
    <property type="match status" value="1"/>
</dbReference>
<evidence type="ECO:0000256" key="1">
    <source>
        <dbReference type="ARBA" id="ARBA00022676"/>
    </source>
</evidence>
<protein>
    <submittedName>
        <fullName evidence="5">Glycosyltransferase</fullName>
    </submittedName>
</protein>
<dbReference type="InterPro" id="IPR001296">
    <property type="entry name" value="Glyco_trans_1"/>
</dbReference>
<keyword evidence="2 5" id="KW-0808">Transferase</keyword>
<proteinExistence type="predicted"/>
<dbReference type="InterPro" id="IPR028098">
    <property type="entry name" value="Glyco_trans_4-like_N"/>
</dbReference>